<evidence type="ECO:0000313" key="3">
    <source>
        <dbReference type="Proteomes" id="UP000630936"/>
    </source>
</evidence>
<evidence type="ECO:0000313" key="2">
    <source>
        <dbReference type="EMBL" id="GGZ49479.1"/>
    </source>
</evidence>
<dbReference type="InterPro" id="IPR024726">
    <property type="entry name" value="FhuF_C"/>
</dbReference>
<dbReference type="RefSeq" id="WP_190125434.1">
    <property type="nucleotide sequence ID" value="NZ_BMWG01000019.1"/>
</dbReference>
<proteinExistence type="predicted"/>
<name>A0A918QJ74_9ACTN</name>
<organism evidence="2 3">
    <name type="scientific">Streptomyces inusitatus</name>
    <dbReference type="NCBI Taxonomy" id="68221"/>
    <lineage>
        <taxon>Bacteria</taxon>
        <taxon>Bacillati</taxon>
        <taxon>Actinomycetota</taxon>
        <taxon>Actinomycetes</taxon>
        <taxon>Kitasatosporales</taxon>
        <taxon>Streptomycetaceae</taxon>
        <taxon>Streptomyces</taxon>
    </lineage>
</organism>
<gene>
    <name evidence="2" type="ORF">GCM10010387_49670</name>
</gene>
<reference evidence="2" key="2">
    <citation type="submission" date="2020-09" db="EMBL/GenBank/DDBJ databases">
        <authorList>
            <person name="Sun Q."/>
            <person name="Ohkuma M."/>
        </authorList>
    </citation>
    <scope>NUCLEOTIDE SEQUENCE</scope>
    <source>
        <strain evidence="2">JCM 4988</strain>
    </source>
</reference>
<evidence type="ECO:0000259" key="1">
    <source>
        <dbReference type="Pfam" id="PF11575"/>
    </source>
</evidence>
<dbReference type="AlphaFoldDB" id="A0A918QJ74"/>
<dbReference type="GO" id="GO:0051537">
    <property type="term" value="F:2 iron, 2 sulfur cluster binding"/>
    <property type="evidence" value="ECO:0007669"/>
    <property type="project" value="InterPro"/>
</dbReference>
<reference evidence="2" key="1">
    <citation type="journal article" date="2014" name="Int. J. Syst. Evol. Microbiol.">
        <title>Complete genome sequence of Corynebacterium casei LMG S-19264T (=DSM 44701T), isolated from a smear-ripened cheese.</title>
        <authorList>
            <consortium name="US DOE Joint Genome Institute (JGI-PGF)"/>
            <person name="Walter F."/>
            <person name="Albersmeier A."/>
            <person name="Kalinowski J."/>
            <person name="Ruckert C."/>
        </authorList>
    </citation>
    <scope>NUCLEOTIDE SEQUENCE</scope>
    <source>
        <strain evidence="2">JCM 4988</strain>
    </source>
</reference>
<accession>A0A918QJ74</accession>
<keyword evidence="3" id="KW-1185">Reference proteome</keyword>
<protein>
    <recommendedName>
        <fullName evidence="1">Ferric siderophore reductase C-terminal domain-containing protein</fullName>
    </recommendedName>
</protein>
<dbReference type="Proteomes" id="UP000630936">
    <property type="component" value="Unassembled WGS sequence"/>
</dbReference>
<dbReference type="Pfam" id="PF11575">
    <property type="entry name" value="FhuF_C"/>
    <property type="match status" value="1"/>
</dbReference>
<dbReference type="EMBL" id="BMWG01000019">
    <property type="protein sequence ID" value="GGZ49479.1"/>
    <property type="molecule type" value="Genomic_DNA"/>
</dbReference>
<feature type="domain" description="Ferric siderophore reductase C-terminal" evidence="1">
    <location>
        <begin position="253"/>
        <end position="271"/>
    </location>
</feature>
<comment type="caution">
    <text evidence="2">The sequence shown here is derived from an EMBL/GenBank/DDBJ whole genome shotgun (WGS) entry which is preliminary data.</text>
</comment>
<sequence>MTLAPALAPAGAALSCSTLLASSYRRLARLCEALDVVVAEPHTPAGQGWVDGAELACRPELLNAFLDAEDRRIRDRYAHTARPHVVASRALHGFLWSAALLMSGPWYLERRVPRLRPDQIRLSRTRDAYAVMPGAFSCLPDDPAAGLPGVRVLADEESLRAELRAAVADHVRPVLAAAGPRLRRGPRALWGMVTDDLISGIWYVGRMLGEEDRAVREAGELLPKAVGPYPGGAAFRRLEGGDGRSHPTRDRMGCCLYYTIRPAEACATCPRTSDAERVRRLEGTTP</sequence>